<dbReference type="HOGENOM" id="CLU_2905291_0_0_1"/>
<dbReference type="AlphaFoldDB" id="U9TSY8"/>
<feature type="transmembrane region" description="Helical" evidence="1">
    <location>
        <begin position="12"/>
        <end position="34"/>
    </location>
</feature>
<sequence length="62" mass="7152">MSYCFDLAKVGIGSLVVFFLMGTEQFLLISLGLWSDLESFWNRTISKNSFIWLLLGREQSWG</sequence>
<protein>
    <submittedName>
        <fullName evidence="2">Uncharacterized protein</fullName>
    </submittedName>
</protein>
<reference evidence="2" key="1">
    <citation type="submission" date="2013-07" db="EMBL/GenBank/DDBJ databases">
        <title>The genome of an arbuscular mycorrhizal fungus provides insights into the evolution of the oldest plant symbiosis.</title>
        <authorList>
            <consortium name="DOE Joint Genome Institute"/>
            <person name="Tisserant E."/>
            <person name="Malbreil M."/>
            <person name="Kuo A."/>
            <person name="Kohler A."/>
            <person name="Symeonidi A."/>
            <person name="Balestrini R."/>
            <person name="Charron P."/>
            <person name="Duensing N."/>
            <person name="Frei-dit-Frey N."/>
            <person name="Gianinazzi-Pearson V."/>
            <person name="Gilbert B."/>
            <person name="Handa Y."/>
            <person name="Hijri M."/>
            <person name="Kaul R."/>
            <person name="Kawaguchi M."/>
            <person name="Krajinski F."/>
            <person name="Lammers P."/>
            <person name="Lapierre D."/>
            <person name="Masclaux F.G."/>
            <person name="Murat C."/>
            <person name="Morin E."/>
            <person name="Ndikumana S."/>
            <person name="Pagni M."/>
            <person name="Petitpierre D."/>
            <person name="Requena N."/>
            <person name="Rosikiewicz P."/>
            <person name="Riley R."/>
            <person name="Saito K."/>
            <person name="San Clemente H."/>
            <person name="Shapiro H."/>
            <person name="van Tuinen D."/>
            <person name="Becard G."/>
            <person name="Bonfante P."/>
            <person name="Paszkowski U."/>
            <person name="Shachar-Hill Y."/>
            <person name="Young J.P."/>
            <person name="Sanders I.R."/>
            <person name="Henrissat B."/>
            <person name="Rensing S.A."/>
            <person name="Grigoriev I.V."/>
            <person name="Corradi N."/>
            <person name="Roux C."/>
            <person name="Martin F."/>
        </authorList>
    </citation>
    <scope>NUCLEOTIDE SEQUENCE</scope>
    <source>
        <strain evidence="2">DAOM 197198</strain>
    </source>
</reference>
<dbReference type="EMBL" id="KI288072">
    <property type="protein sequence ID" value="ESA09453.1"/>
    <property type="molecule type" value="Genomic_DNA"/>
</dbReference>
<keyword evidence="1" id="KW-1133">Transmembrane helix</keyword>
<organism evidence="2">
    <name type="scientific">Rhizophagus irregularis (strain DAOM 181602 / DAOM 197198 / MUCL 43194)</name>
    <name type="common">Arbuscular mycorrhizal fungus</name>
    <name type="synonym">Glomus intraradices</name>
    <dbReference type="NCBI Taxonomy" id="747089"/>
    <lineage>
        <taxon>Eukaryota</taxon>
        <taxon>Fungi</taxon>
        <taxon>Fungi incertae sedis</taxon>
        <taxon>Mucoromycota</taxon>
        <taxon>Glomeromycotina</taxon>
        <taxon>Glomeromycetes</taxon>
        <taxon>Glomerales</taxon>
        <taxon>Glomeraceae</taxon>
        <taxon>Rhizophagus</taxon>
    </lineage>
</organism>
<evidence type="ECO:0000313" key="2">
    <source>
        <dbReference type="EMBL" id="ESA09453.1"/>
    </source>
</evidence>
<gene>
    <name evidence="2" type="ORF">GLOINDRAFT_30512</name>
</gene>
<proteinExistence type="predicted"/>
<keyword evidence="1" id="KW-0812">Transmembrane</keyword>
<accession>U9TSY8</accession>
<name>U9TSY8_RHIID</name>
<evidence type="ECO:0000256" key="1">
    <source>
        <dbReference type="SAM" id="Phobius"/>
    </source>
</evidence>
<keyword evidence="1" id="KW-0472">Membrane</keyword>